<evidence type="ECO:0000313" key="3">
    <source>
        <dbReference type="Proteomes" id="UP000075473"/>
    </source>
</evidence>
<comment type="caution">
    <text evidence="2">The sequence shown here is derived from an EMBL/GenBank/DDBJ whole genome shotgun (WGS) entry which is preliminary data.</text>
</comment>
<feature type="region of interest" description="Disordered" evidence="1">
    <location>
        <begin position="77"/>
        <end position="100"/>
    </location>
</feature>
<dbReference type="EMBL" id="LHZA01000143">
    <property type="protein sequence ID" value="KXU94085.1"/>
    <property type="molecule type" value="Genomic_DNA"/>
</dbReference>
<evidence type="ECO:0000313" key="2">
    <source>
        <dbReference type="EMBL" id="KXU94085.1"/>
    </source>
</evidence>
<dbReference type="RefSeq" id="WP_062249527.1">
    <property type="nucleotide sequence ID" value="NZ_LHZA01000143.1"/>
</dbReference>
<reference evidence="2 3" key="1">
    <citation type="submission" date="2015-06" db="EMBL/GenBank/DDBJ databases">
        <title>Improved classification and identification of acetic acid bacteria using matrix-assisted laser desorption/ionization time-of-flight mass spectrometry; Gluconobacter nephelii and Gluconobacter uchimurae are later heterotypic synonyms of Gluconobacter japonicus and Gluconobacter oxydans, respectively.</title>
        <authorList>
            <person name="Li L."/>
            <person name="Cleenwerck I."/>
            <person name="De Vuyst L."/>
            <person name="Vandamme P."/>
        </authorList>
    </citation>
    <scope>NUCLEOTIDE SEQUENCE [LARGE SCALE GENOMIC DNA]</scope>
    <source>
        <strain evidence="2 3">LMG 1625</strain>
    </source>
</reference>
<organism evidence="2 3">
    <name type="scientific">Acetobacter cerevisiae</name>
    <dbReference type="NCBI Taxonomy" id="178900"/>
    <lineage>
        <taxon>Bacteria</taxon>
        <taxon>Pseudomonadati</taxon>
        <taxon>Pseudomonadota</taxon>
        <taxon>Alphaproteobacteria</taxon>
        <taxon>Acetobacterales</taxon>
        <taxon>Acetobacteraceae</taxon>
        <taxon>Acetobacter</taxon>
    </lineage>
</organism>
<name>A0A149Q9R9_9PROT</name>
<accession>A0A149Q9R9</accession>
<gene>
    <name evidence="2" type="ORF">AD928_07520</name>
</gene>
<evidence type="ECO:0000256" key="1">
    <source>
        <dbReference type="SAM" id="MobiDB-lite"/>
    </source>
</evidence>
<dbReference type="Proteomes" id="UP000075473">
    <property type="component" value="Unassembled WGS sequence"/>
</dbReference>
<protein>
    <submittedName>
        <fullName evidence="2">Uncharacterized protein</fullName>
    </submittedName>
</protein>
<proteinExistence type="predicted"/>
<dbReference type="AlphaFoldDB" id="A0A149Q9R9"/>
<sequence>MLLALAAASALELYKQANEYAERLSLLQPALTASRIEARYAYLPPDLMKLLTDALKKGGFLQDDAVPLRPLSAESVSRRLAGLPRQDMKRTKTHSTMNRT</sequence>
<dbReference type="PATRIC" id="fig|178900.5.peg.2554"/>